<sequence length="45" mass="4523">MLSTIWALGSLIAVGGLGYLVQDDIGPVADARAVVTTPDVSPPVS</sequence>
<evidence type="ECO:0000313" key="1">
    <source>
        <dbReference type="EMBL" id="NBE53325.1"/>
    </source>
</evidence>
<dbReference type="EMBL" id="JAAAHS010000133">
    <property type="protein sequence ID" value="NBE53325.1"/>
    <property type="molecule type" value="Genomic_DNA"/>
</dbReference>
<name>A0A964UXD5_9ACTN</name>
<evidence type="ECO:0000313" key="2">
    <source>
        <dbReference type="Proteomes" id="UP000598297"/>
    </source>
</evidence>
<reference evidence="1" key="1">
    <citation type="submission" date="2020-01" db="EMBL/GenBank/DDBJ databases">
        <title>Whole-genome analyses of novel actinobacteria.</title>
        <authorList>
            <person name="Sahin N."/>
        </authorList>
    </citation>
    <scope>NUCLEOTIDE SEQUENCE</scope>
    <source>
        <strain evidence="1">YC537</strain>
    </source>
</reference>
<gene>
    <name evidence="1" type="ORF">GUY60_18240</name>
</gene>
<protein>
    <submittedName>
        <fullName evidence="1">Uncharacterized protein</fullName>
    </submittedName>
</protein>
<keyword evidence="2" id="KW-1185">Reference proteome</keyword>
<accession>A0A964UXD5</accession>
<dbReference type="AlphaFoldDB" id="A0A964UXD5"/>
<dbReference type="Proteomes" id="UP000598297">
    <property type="component" value="Unassembled WGS sequence"/>
</dbReference>
<dbReference type="RefSeq" id="WP_161699111.1">
    <property type="nucleotide sequence ID" value="NZ_JAAAHS010000133.1"/>
</dbReference>
<organism evidence="1 2">
    <name type="scientific">Streptomyces boluensis</name>
    <dbReference type="NCBI Taxonomy" id="1775135"/>
    <lineage>
        <taxon>Bacteria</taxon>
        <taxon>Bacillati</taxon>
        <taxon>Actinomycetota</taxon>
        <taxon>Actinomycetes</taxon>
        <taxon>Kitasatosporales</taxon>
        <taxon>Streptomycetaceae</taxon>
        <taxon>Streptomyces</taxon>
    </lineage>
</organism>
<proteinExistence type="predicted"/>
<comment type="caution">
    <text evidence="1">The sequence shown here is derived from an EMBL/GenBank/DDBJ whole genome shotgun (WGS) entry which is preliminary data.</text>
</comment>